<proteinExistence type="inferred from homology"/>
<feature type="domain" description="BHLH" evidence="9">
    <location>
        <begin position="299"/>
        <end position="348"/>
    </location>
</feature>
<evidence type="ECO:0000256" key="6">
    <source>
        <dbReference type="ARBA" id="ARBA00023163"/>
    </source>
</evidence>
<evidence type="ECO:0000259" key="9">
    <source>
        <dbReference type="PROSITE" id="PS50888"/>
    </source>
</evidence>
<gene>
    <name evidence="10" type="ORF">PVAP13_5NG140200</name>
</gene>
<keyword evidence="5" id="KW-0238">DNA-binding</keyword>
<dbReference type="SUPFAM" id="SSF47459">
    <property type="entry name" value="HLH, helix-loop-helix DNA-binding domain"/>
    <property type="match status" value="1"/>
</dbReference>
<dbReference type="FunFam" id="4.10.280.10:FF:000032">
    <property type="entry name" value="Transcription factor bHLH123 family"/>
    <property type="match status" value="1"/>
</dbReference>
<evidence type="ECO:0000256" key="1">
    <source>
        <dbReference type="ARBA" id="ARBA00004123"/>
    </source>
</evidence>
<accession>A0A8T0RSQ1</accession>
<comment type="similarity">
    <text evidence="2">Belongs to the bHLH protein family.</text>
</comment>
<keyword evidence="7" id="KW-0539">Nucleus</keyword>
<dbReference type="AlphaFoldDB" id="A0A8T0RSQ1"/>
<dbReference type="PANTHER" id="PTHR16223:SF56">
    <property type="entry name" value="TRANSCRIPTION FACTOR BHLH110"/>
    <property type="match status" value="1"/>
</dbReference>
<evidence type="ECO:0000256" key="2">
    <source>
        <dbReference type="ARBA" id="ARBA00005510"/>
    </source>
</evidence>
<dbReference type="CDD" id="cd11393">
    <property type="entry name" value="bHLH_AtbHLH_like"/>
    <property type="match status" value="1"/>
</dbReference>
<dbReference type="Gene3D" id="4.10.280.10">
    <property type="entry name" value="Helix-loop-helix DNA-binding domain"/>
    <property type="match status" value="1"/>
</dbReference>
<organism evidence="10 11">
    <name type="scientific">Panicum virgatum</name>
    <name type="common">Blackwell switchgrass</name>
    <dbReference type="NCBI Taxonomy" id="38727"/>
    <lineage>
        <taxon>Eukaryota</taxon>
        <taxon>Viridiplantae</taxon>
        <taxon>Streptophyta</taxon>
        <taxon>Embryophyta</taxon>
        <taxon>Tracheophyta</taxon>
        <taxon>Spermatophyta</taxon>
        <taxon>Magnoliopsida</taxon>
        <taxon>Liliopsida</taxon>
        <taxon>Poales</taxon>
        <taxon>Poaceae</taxon>
        <taxon>PACMAD clade</taxon>
        <taxon>Panicoideae</taxon>
        <taxon>Panicodae</taxon>
        <taxon>Paniceae</taxon>
        <taxon>Panicinae</taxon>
        <taxon>Panicum</taxon>
        <taxon>Panicum sect. Hiantes</taxon>
    </lineage>
</organism>
<dbReference type="GO" id="GO:0046983">
    <property type="term" value="F:protein dimerization activity"/>
    <property type="evidence" value="ECO:0007669"/>
    <property type="project" value="InterPro"/>
</dbReference>
<dbReference type="GO" id="GO:0000978">
    <property type="term" value="F:RNA polymerase II cis-regulatory region sequence-specific DNA binding"/>
    <property type="evidence" value="ECO:0007669"/>
    <property type="project" value="TreeGrafter"/>
</dbReference>
<evidence type="ECO:0000256" key="8">
    <source>
        <dbReference type="SAM" id="MobiDB-lite"/>
    </source>
</evidence>
<evidence type="ECO:0000256" key="4">
    <source>
        <dbReference type="ARBA" id="ARBA00023015"/>
    </source>
</evidence>
<evidence type="ECO:0000256" key="5">
    <source>
        <dbReference type="ARBA" id="ARBA00023125"/>
    </source>
</evidence>
<dbReference type="InterPro" id="IPR045239">
    <property type="entry name" value="bHLH95_bHLH"/>
</dbReference>
<dbReference type="GO" id="GO:0005634">
    <property type="term" value="C:nucleus"/>
    <property type="evidence" value="ECO:0007669"/>
    <property type="project" value="UniProtKB-SubCell"/>
</dbReference>
<comment type="subcellular location">
    <subcellularLocation>
        <location evidence="1">Nucleus</location>
    </subcellularLocation>
</comment>
<evidence type="ECO:0000256" key="7">
    <source>
        <dbReference type="ARBA" id="ARBA00023242"/>
    </source>
</evidence>
<keyword evidence="6" id="KW-0804">Transcription</keyword>
<reference evidence="10" key="1">
    <citation type="submission" date="2020-05" db="EMBL/GenBank/DDBJ databases">
        <title>WGS assembly of Panicum virgatum.</title>
        <authorList>
            <person name="Lovell J.T."/>
            <person name="Jenkins J."/>
            <person name="Shu S."/>
            <person name="Juenger T.E."/>
            <person name="Schmutz J."/>
        </authorList>
    </citation>
    <scope>NUCLEOTIDE SEQUENCE</scope>
    <source>
        <strain evidence="10">AP13</strain>
    </source>
</reference>
<feature type="region of interest" description="Disordered" evidence="8">
    <location>
        <begin position="358"/>
        <end position="385"/>
    </location>
</feature>
<comment type="caution">
    <text evidence="10">The sequence shown here is derived from an EMBL/GenBank/DDBJ whole genome shotgun (WGS) entry which is preliminary data.</text>
</comment>
<sequence>MMASSSSSNLSDHLVQDDLPWPSSSSLPFAPAPHSAIIGGSHQWSQQTQTLNCAGHHYHSDELEVLLSAQGHNHSHHAASPLLPHQLSSLLMMQDLGFQWSNCSFADTSSVPMNGQQDGHRKIKEEEPLISSRSSCAGTAAISYHDVDVDGGCLPAMAAADLDGTVLPSVNISRPQQQLMKAWPAAPPPLPGDAFEILASSRLCKTLLLSQASSVLLHNGMPLLRSEHVPCGPPAHPQGPSGDNYKLQMGAAPLANGGGRHWSAEHDAAPACQKAVRPAVVPPQSQSQAPSLKKPRVESRSSTVVPSFKVRKEKLGDRIAALQQLVSPFGKTDTASVLMEAIGYIKFLQGQVETLSGPYLKSSRNKKPSRTTQRGASNANGGELEETRLNLRSRGLCLVPLSCTSYVTNENGVWAPPNFRGN</sequence>
<feature type="compositionally biased region" description="Polar residues" evidence="8">
    <location>
        <begin position="370"/>
        <end position="380"/>
    </location>
</feature>
<evidence type="ECO:0000256" key="3">
    <source>
        <dbReference type="ARBA" id="ARBA00011738"/>
    </source>
</evidence>
<dbReference type="GO" id="GO:0000981">
    <property type="term" value="F:DNA-binding transcription factor activity, RNA polymerase II-specific"/>
    <property type="evidence" value="ECO:0007669"/>
    <property type="project" value="TreeGrafter"/>
</dbReference>
<dbReference type="InterPro" id="IPR011598">
    <property type="entry name" value="bHLH_dom"/>
</dbReference>
<dbReference type="InterPro" id="IPR045843">
    <property type="entry name" value="IND-like"/>
</dbReference>
<evidence type="ECO:0000313" key="11">
    <source>
        <dbReference type="Proteomes" id="UP000823388"/>
    </source>
</evidence>
<dbReference type="PROSITE" id="PS50888">
    <property type="entry name" value="BHLH"/>
    <property type="match status" value="1"/>
</dbReference>
<evidence type="ECO:0000313" key="10">
    <source>
        <dbReference type="EMBL" id="KAG2587519.1"/>
    </source>
</evidence>
<keyword evidence="11" id="KW-1185">Reference proteome</keyword>
<comment type="subunit">
    <text evidence="3">Homodimer.</text>
</comment>
<protein>
    <recommendedName>
        <fullName evidence="9">BHLH domain-containing protein</fullName>
    </recommendedName>
</protein>
<dbReference type="OrthoDB" id="760019at2759"/>
<feature type="region of interest" description="Disordered" evidence="8">
    <location>
        <begin position="279"/>
        <end position="303"/>
    </location>
</feature>
<dbReference type="PANTHER" id="PTHR16223">
    <property type="entry name" value="TRANSCRIPTION FACTOR BHLH83-RELATED"/>
    <property type="match status" value="1"/>
</dbReference>
<name>A0A8T0RSQ1_PANVG</name>
<dbReference type="Proteomes" id="UP000823388">
    <property type="component" value="Chromosome 5N"/>
</dbReference>
<dbReference type="EMBL" id="CM029046">
    <property type="protein sequence ID" value="KAG2587519.1"/>
    <property type="molecule type" value="Genomic_DNA"/>
</dbReference>
<keyword evidence="4" id="KW-0805">Transcription regulation</keyword>
<dbReference type="InterPro" id="IPR036638">
    <property type="entry name" value="HLH_DNA-bd_sf"/>
</dbReference>